<keyword evidence="1" id="KW-0472">Membrane</keyword>
<gene>
    <name evidence="3" type="ORF">RHSIM_Rhsim10G0018500</name>
</gene>
<dbReference type="Proteomes" id="UP000626092">
    <property type="component" value="Unassembled WGS sequence"/>
</dbReference>
<keyword evidence="1" id="KW-0812">Transmembrane</keyword>
<dbReference type="OrthoDB" id="748084at2759"/>
<feature type="chain" id="PRO_5032433773" evidence="2">
    <location>
        <begin position="20"/>
        <end position="304"/>
    </location>
</feature>
<evidence type="ECO:0000256" key="2">
    <source>
        <dbReference type="SAM" id="SignalP"/>
    </source>
</evidence>
<dbReference type="EMBL" id="WJXA01000010">
    <property type="protein sequence ID" value="KAF7130444.1"/>
    <property type="molecule type" value="Genomic_DNA"/>
</dbReference>
<name>A0A834GBH6_RHOSS</name>
<sequence>MALTALRLLLLQPTRVSLSTTLTSPSSLSRSRIPLAVGEKFEPLRRWVKGIEPSGKNHVKRSHWKLCVQSCYTNNFCKSGMKFGMRSLFGLSAAFGAICLQPHIVYAMDGFDILGDEHRVGFRGPTDAEEDPDDVLILARKLLPPAFLFITVLVNWGHPVILVAKIILILLGTKPRPFSVYLFIEQVEGSKTCYCALHHGFSFAYMSLYDDFAYEFYKELDLLRQKFIHQQPLLYKFKALYAKKVEVDDYKFFCLARVQLNNQEFTLIGILGSWWVLPRSTIQEALLIPRNKFLQNYLRNWEDM</sequence>
<keyword evidence="1" id="KW-1133">Transmembrane helix</keyword>
<keyword evidence="2" id="KW-0732">Signal</keyword>
<dbReference type="AlphaFoldDB" id="A0A834GBH6"/>
<feature type="signal peptide" evidence="2">
    <location>
        <begin position="1"/>
        <end position="19"/>
    </location>
</feature>
<comment type="caution">
    <text evidence="3">The sequence shown here is derived from an EMBL/GenBank/DDBJ whole genome shotgun (WGS) entry which is preliminary data.</text>
</comment>
<organism evidence="3 4">
    <name type="scientific">Rhododendron simsii</name>
    <name type="common">Sims's rhododendron</name>
    <dbReference type="NCBI Taxonomy" id="118357"/>
    <lineage>
        <taxon>Eukaryota</taxon>
        <taxon>Viridiplantae</taxon>
        <taxon>Streptophyta</taxon>
        <taxon>Embryophyta</taxon>
        <taxon>Tracheophyta</taxon>
        <taxon>Spermatophyta</taxon>
        <taxon>Magnoliopsida</taxon>
        <taxon>eudicotyledons</taxon>
        <taxon>Gunneridae</taxon>
        <taxon>Pentapetalae</taxon>
        <taxon>asterids</taxon>
        <taxon>Ericales</taxon>
        <taxon>Ericaceae</taxon>
        <taxon>Ericoideae</taxon>
        <taxon>Rhodoreae</taxon>
        <taxon>Rhododendron</taxon>
    </lineage>
</organism>
<evidence type="ECO:0000256" key="1">
    <source>
        <dbReference type="SAM" id="Phobius"/>
    </source>
</evidence>
<keyword evidence="4" id="KW-1185">Reference proteome</keyword>
<accession>A0A834GBH6</accession>
<protein>
    <submittedName>
        <fullName evidence="3">Uncharacterized protein</fullName>
    </submittedName>
</protein>
<proteinExistence type="predicted"/>
<feature type="transmembrane region" description="Helical" evidence="1">
    <location>
        <begin position="146"/>
        <end position="171"/>
    </location>
</feature>
<reference evidence="3" key="1">
    <citation type="submission" date="2019-11" db="EMBL/GenBank/DDBJ databases">
        <authorList>
            <person name="Liu Y."/>
            <person name="Hou J."/>
            <person name="Li T.-Q."/>
            <person name="Guan C.-H."/>
            <person name="Wu X."/>
            <person name="Wu H.-Z."/>
            <person name="Ling F."/>
            <person name="Zhang R."/>
            <person name="Shi X.-G."/>
            <person name="Ren J.-P."/>
            <person name="Chen E.-F."/>
            <person name="Sun J.-M."/>
        </authorList>
    </citation>
    <scope>NUCLEOTIDE SEQUENCE</scope>
    <source>
        <strain evidence="3">Adult_tree_wgs_1</strain>
        <tissue evidence="3">Leaves</tissue>
    </source>
</reference>
<evidence type="ECO:0000313" key="4">
    <source>
        <dbReference type="Proteomes" id="UP000626092"/>
    </source>
</evidence>
<evidence type="ECO:0000313" key="3">
    <source>
        <dbReference type="EMBL" id="KAF7130444.1"/>
    </source>
</evidence>